<evidence type="ECO:0000256" key="2">
    <source>
        <dbReference type="ARBA" id="ARBA00008520"/>
    </source>
</evidence>
<dbReference type="GO" id="GO:0030975">
    <property type="term" value="F:thiamine binding"/>
    <property type="evidence" value="ECO:0007669"/>
    <property type="project" value="TreeGrafter"/>
</dbReference>
<evidence type="ECO:0000256" key="4">
    <source>
        <dbReference type="ARBA" id="ARBA00022729"/>
    </source>
</evidence>
<organism evidence="7 8">
    <name type="scientific">Pseudaminobacter soli</name>
    <name type="common">ex Zhang et al. 2022</name>
    <dbReference type="NCBI Taxonomy" id="2831468"/>
    <lineage>
        <taxon>Bacteria</taxon>
        <taxon>Pseudomonadati</taxon>
        <taxon>Pseudomonadota</taxon>
        <taxon>Alphaproteobacteria</taxon>
        <taxon>Hyphomicrobiales</taxon>
        <taxon>Phyllobacteriaceae</taxon>
        <taxon>Pseudaminobacter</taxon>
    </lineage>
</organism>
<dbReference type="RefSeq" id="WP_188255801.1">
    <property type="nucleotide sequence ID" value="NZ_JABVCF010000008.1"/>
</dbReference>
<comment type="caution">
    <text evidence="7">The sequence shown here is derived from an EMBL/GenBank/DDBJ whole genome shotgun (WGS) entry which is preliminary data.</text>
</comment>
<dbReference type="AlphaFoldDB" id="A0A942I3P8"/>
<evidence type="ECO:0000256" key="5">
    <source>
        <dbReference type="ARBA" id="ARBA00022764"/>
    </source>
</evidence>
<sequence>MTTRNKLLRASAAALIIGALCAGATAQDKPVAGDTKEGSLKGKTLTFVSFGGIYQDGQVASLKDFVDKTGVQLLQDGPTEIAKVQAQVESGNVTWDVVDTGDLPPYVHCGTLFQKLDFSKIDVSNIPEGQVSECSVPAMNYGVVLMYKNDTYKDNPPKSWKDFFDTEKFPGVRAIDGSGEPTGGFLEQAILSTGGSAENMTADDIDKALEVVRNLGPDTIYWKTGAESQQLAESGEADMIMMWTGRAMTAVKNGAQYTPAWQDWLVVMDQLTIPVGAKDPDAAHALINYAVGKHAQEVMAEKTSYSPIHKDAQPKVEQIVADFMTNTPERHKQGYQQNIKFWVENHQAALEKWSAVMAGN</sequence>
<dbReference type="GO" id="GO:0015888">
    <property type="term" value="P:thiamine transport"/>
    <property type="evidence" value="ECO:0007669"/>
    <property type="project" value="TreeGrafter"/>
</dbReference>
<keyword evidence="8" id="KW-1185">Reference proteome</keyword>
<keyword evidence="3" id="KW-0813">Transport</keyword>
<protein>
    <submittedName>
        <fullName evidence="7">Extracellular solute-binding protein</fullName>
    </submittedName>
</protein>
<dbReference type="Pfam" id="PF13416">
    <property type="entry name" value="SBP_bac_8"/>
    <property type="match status" value="1"/>
</dbReference>
<reference evidence="7" key="1">
    <citation type="submission" date="2021-04" db="EMBL/GenBank/DDBJ databases">
        <title>Pseudaminobacter soli sp. nov., isolated from paddy soil contaminated by heavy metals.</title>
        <authorList>
            <person name="Zhang K."/>
        </authorList>
    </citation>
    <scope>NUCLEOTIDE SEQUENCE</scope>
    <source>
        <strain evidence="7">19-2017</strain>
    </source>
</reference>
<comment type="similarity">
    <text evidence="2">Belongs to the bacterial solute-binding protein 1 family.</text>
</comment>
<keyword evidence="4 6" id="KW-0732">Signal</keyword>
<dbReference type="Proteomes" id="UP000680348">
    <property type="component" value="Unassembled WGS sequence"/>
</dbReference>
<evidence type="ECO:0000313" key="8">
    <source>
        <dbReference type="Proteomes" id="UP000680348"/>
    </source>
</evidence>
<dbReference type="SUPFAM" id="SSF53850">
    <property type="entry name" value="Periplasmic binding protein-like II"/>
    <property type="match status" value="1"/>
</dbReference>
<evidence type="ECO:0000256" key="3">
    <source>
        <dbReference type="ARBA" id="ARBA00022448"/>
    </source>
</evidence>
<evidence type="ECO:0000313" key="7">
    <source>
        <dbReference type="EMBL" id="MBS3650254.1"/>
    </source>
</evidence>
<gene>
    <name evidence="7" type="ORF">KEU06_16695</name>
</gene>
<dbReference type="PANTHER" id="PTHR30006:SF3">
    <property type="entry name" value="THIAMINE-BINDING PERIPLASMIC PROTEIN"/>
    <property type="match status" value="1"/>
</dbReference>
<keyword evidence="5" id="KW-0574">Periplasm</keyword>
<dbReference type="GO" id="GO:0030976">
    <property type="term" value="F:thiamine pyrophosphate binding"/>
    <property type="evidence" value="ECO:0007669"/>
    <property type="project" value="TreeGrafter"/>
</dbReference>
<dbReference type="PANTHER" id="PTHR30006">
    <property type="entry name" value="THIAMINE-BINDING PERIPLASMIC PROTEIN-RELATED"/>
    <property type="match status" value="1"/>
</dbReference>
<evidence type="ECO:0000256" key="6">
    <source>
        <dbReference type="SAM" id="SignalP"/>
    </source>
</evidence>
<feature type="chain" id="PRO_5037420440" evidence="6">
    <location>
        <begin position="27"/>
        <end position="360"/>
    </location>
</feature>
<dbReference type="Gene3D" id="3.40.190.10">
    <property type="entry name" value="Periplasmic binding protein-like II"/>
    <property type="match status" value="2"/>
</dbReference>
<name>A0A942I3P8_9HYPH</name>
<comment type="subcellular location">
    <subcellularLocation>
        <location evidence="1">Periplasm</location>
    </subcellularLocation>
</comment>
<dbReference type="GO" id="GO:0030288">
    <property type="term" value="C:outer membrane-bounded periplasmic space"/>
    <property type="evidence" value="ECO:0007669"/>
    <property type="project" value="TreeGrafter"/>
</dbReference>
<accession>A0A942I3P8</accession>
<evidence type="ECO:0000256" key="1">
    <source>
        <dbReference type="ARBA" id="ARBA00004418"/>
    </source>
</evidence>
<dbReference type="EMBL" id="JAGWCR010000008">
    <property type="protein sequence ID" value="MBS3650254.1"/>
    <property type="molecule type" value="Genomic_DNA"/>
</dbReference>
<dbReference type="InterPro" id="IPR006059">
    <property type="entry name" value="SBP"/>
</dbReference>
<feature type="signal peptide" evidence="6">
    <location>
        <begin position="1"/>
        <end position="26"/>
    </location>
</feature>
<proteinExistence type="inferred from homology"/>